<reference evidence="2" key="2">
    <citation type="journal article" date="2015" name="Data Brief">
        <title>Shoot transcriptome of the giant reed, Arundo donax.</title>
        <authorList>
            <person name="Barrero R.A."/>
            <person name="Guerrero F.D."/>
            <person name="Moolhuijzen P."/>
            <person name="Goolsby J.A."/>
            <person name="Tidwell J."/>
            <person name="Bellgard S.E."/>
            <person name="Bellgard M.I."/>
        </authorList>
    </citation>
    <scope>NUCLEOTIDE SEQUENCE</scope>
    <source>
        <tissue evidence="2">Shoot tissue taken approximately 20 cm above the soil surface</tissue>
    </source>
</reference>
<evidence type="ECO:0000313" key="2">
    <source>
        <dbReference type="EMBL" id="JAE21722.1"/>
    </source>
</evidence>
<dbReference type="EMBL" id="GBRH01176174">
    <property type="protein sequence ID" value="JAE21722.1"/>
    <property type="molecule type" value="Transcribed_RNA"/>
</dbReference>
<proteinExistence type="predicted"/>
<reference evidence="2" key="1">
    <citation type="submission" date="2014-09" db="EMBL/GenBank/DDBJ databases">
        <authorList>
            <person name="Magalhaes I.L.F."/>
            <person name="Oliveira U."/>
            <person name="Santos F.R."/>
            <person name="Vidigal T.H.D.A."/>
            <person name="Brescovit A.D."/>
            <person name="Santos A.J."/>
        </authorList>
    </citation>
    <scope>NUCLEOTIDE SEQUENCE</scope>
    <source>
        <tissue evidence="2">Shoot tissue taken approximately 20 cm above the soil surface</tissue>
    </source>
</reference>
<protein>
    <submittedName>
        <fullName evidence="2">Y1</fullName>
    </submittedName>
</protein>
<sequence length="58" mass="6228">MPWYRAGGVWPELRRVLQPGREPGGRGCHLVRTEGVRRSAEAGSIAETPAAHTDAACS</sequence>
<dbReference type="AlphaFoldDB" id="A0A0A9GB67"/>
<feature type="compositionally biased region" description="Basic and acidic residues" evidence="1">
    <location>
        <begin position="31"/>
        <end position="40"/>
    </location>
</feature>
<organism evidence="2">
    <name type="scientific">Arundo donax</name>
    <name type="common">Giant reed</name>
    <name type="synonym">Donax arundinaceus</name>
    <dbReference type="NCBI Taxonomy" id="35708"/>
    <lineage>
        <taxon>Eukaryota</taxon>
        <taxon>Viridiplantae</taxon>
        <taxon>Streptophyta</taxon>
        <taxon>Embryophyta</taxon>
        <taxon>Tracheophyta</taxon>
        <taxon>Spermatophyta</taxon>
        <taxon>Magnoliopsida</taxon>
        <taxon>Liliopsida</taxon>
        <taxon>Poales</taxon>
        <taxon>Poaceae</taxon>
        <taxon>PACMAD clade</taxon>
        <taxon>Arundinoideae</taxon>
        <taxon>Arundineae</taxon>
        <taxon>Arundo</taxon>
    </lineage>
</organism>
<accession>A0A0A9GB67</accession>
<evidence type="ECO:0000256" key="1">
    <source>
        <dbReference type="SAM" id="MobiDB-lite"/>
    </source>
</evidence>
<name>A0A0A9GB67_ARUDO</name>
<feature type="region of interest" description="Disordered" evidence="1">
    <location>
        <begin position="17"/>
        <end position="58"/>
    </location>
</feature>